<feature type="domain" description="DUF6894" evidence="1">
    <location>
        <begin position="3"/>
        <end position="71"/>
    </location>
</feature>
<comment type="caution">
    <text evidence="2">The sequence shown here is derived from an EMBL/GenBank/DDBJ whole genome shotgun (WGS) entry which is preliminary data.</text>
</comment>
<dbReference type="OrthoDB" id="7909120at2"/>
<dbReference type="InterPro" id="IPR054189">
    <property type="entry name" value="DUF6894"/>
</dbReference>
<dbReference type="Proteomes" id="UP000265750">
    <property type="component" value="Unassembled WGS sequence"/>
</dbReference>
<sequence length="78" mass="8700">MMRFFFDIRDKETLIRDPDGSEFPNLRTACQDATLAARELMAEALLRGKPLGGRAFEIRDANGTLLCTLPFNEAIPIG</sequence>
<evidence type="ECO:0000313" key="3">
    <source>
        <dbReference type="Proteomes" id="UP000265750"/>
    </source>
</evidence>
<keyword evidence="3" id="KW-1185">Reference proteome</keyword>
<dbReference type="Pfam" id="PF21834">
    <property type="entry name" value="DUF6894"/>
    <property type="match status" value="1"/>
</dbReference>
<gene>
    <name evidence="2" type="ORF">D3218_16045</name>
</gene>
<accession>A0A3A1WHP3</accession>
<evidence type="ECO:0000313" key="2">
    <source>
        <dbReference type="EMBL" id="RIX98701.1"/>
    </source>
</evidence>
<organism evidence="2 3">
    <name type="scientific">Aureimonas flava</name>
    <dbReference type="NCBI Taxonomy" id="2320271"/>
    <lineage>
        <taxon>Bacteria</taxon>
        <taxon>Pseudomonadati</taxon>
        <taxon>Pseudomonadota</taxon>
        <taxon>Alphaproteobacteria</taxon>
        <taxon>Hyphomicrobiales</taxon>
        <taxon>Aurantimonadaceae</taxon>
        <taxon>Aureimonas</taxon>
    </lineage>
</organism>
<name>A0A3A1WHP3_9HYPH</name>
<protein>
    <recommendedName>
        <fullName evidence="1">DUF6894 domain-containing protein</fullName>
    </recommendedName>
</protein>
<dbReference type="EMBL" id="QYRN01000009">
    <property type="protein sequence ID" value="RIX98701.1"/>
    <property type="molecule type" value="Genomic_DNA"/>
</dbReference>
<evidence type="ECO:0000259" key="1">
    <source>
        <dbReference type="Pfam" id="PF21834"/>
    </source>
</evidence>
<reference evidence="3" key="1">
    <citation type="submission" date="2018-09" db="EMBL/GenBank/DDBJ databases">
        <authorList>
            <person name="Tuo L."/>
        </authorList>
    </citation>
    <scope>NUCLEOTIDE SEQUENCE [LARGE SCALE GENOMIC DNA]</scope>
    <source>
        <strain evidence="3">M2BS4Y-1</strain>
    </source>
</reference>
<dbReference type="AlphaFoldDB" id="A0A3A1WHP3"/>
<proteinExistence type="predicted"/>